<dbReference type="Proteomes" id="UP000314983">
    <property type="component" value="Chromosome 10"/>
</dbReference>
<dbReference type="GO" id="GO:0060697">
    <property type="term" value="P:positive regulation of phospholipid catabolic process"/>
    <property type="evidence" value="ECO:0007669"/>
    <property type="project" value="TreeGrafter"/>
</dbReference>
<dbReference type="AlphaFoldDB" id="A0A4W4FYZ0"/>
<keyword evidence="8 14" id="KW-0345">HDL</keyword>
<evidence type="ECO:0000256" key="9">
    <source>
        <dbReference type="ARBA" id="ARBA00022963"/>
    </source>
</evidence>
<evidence type="ECO:0000256" key="2">
    <source>
        <dbReference type="ARBA" id="ARBA00007221"/>
    </source>
</evidence>
<evidence type="ECO:0000256" key="4">
    <source>
        <dbReference type="ARBA" id="ARBA00022448"/>
    </source>
</evidence>
<protein>
    <recommendedName>
        <fullName evidence="3 14">Apolipoprotein C-II</fullName>
        <shortName evidence="14">Apo-CII</shortName>
        <shortName evidence="14">ApoC-II</shortName>
    </recommendedName>
    <alternativeName>
        <fullName evidence="13 14">Apolipoprotein C2</fullName>
    </alternativeName>
</protein>
<dbReference type="PANTHER" id="PTHR16566:SF0">
    <property type="entry name" value="APOLIPOPROTEIN C-II"/>
    <property type="match status" value="1"/>
</dbReference>
<dbReference type="InterPro" id="IPR023121">
    <property type="entry name" value="ApoC-II_dom_sf"/>
</dbReference>
<evidence type="ECO:0000256" key="13">
    <source>
        <dbReference type="ARBA" id="ARBA00031176"/>
    </source>
</evidence>
<reference evidence="16" key="3">
    <citation type="submission" date="2020-05" db="EMBL/GenBank/DDBJ databases">
        <title>Electrophorus electricus (electric eel) genome, fEleEle1, primary haplotype.</title>
        <authorList>
            <person name="Myers G."/>
            <person name="Meyer A."/>
            <person name="Fedrigo O."/>
            <person name="Formenti G."/>
            <person name="Rhie A."/>
            <person name="Tracey A."/>
            <person name="Sims Y."/>
            <person name="Jarvis E.D."/>
        </authorList>
    </citation>
    <scope>NUCLEOTIDE SEQUENCE [LARGE SCALE GENOMIC DNA]</scope>
</reference>
<gene>
    <name evidence="16" type="primary">apoc2</name>
</gene>
<dbReference type="GO" id="GO:0016004">
    <property type="term" value="F:phospholipase activator activity"/>
    <property type="evidence" value="ECO:0007669"/>
    <property type="project" value="TreeGrafter"/>
</dbReference>
<dbReference type="GO" id="GO:0043274">
    <property type="term" value="F:phospholipase binding"/>
    <property type="evidence" value="ECO:0007669"/>
    <property type="project" value="TreeGrafter"/>
</dbReference>
<keyword evidence="15" id="KW-0812">Transmembrane</keyword>
<comment type="subcellular location">
    <subcellularLocation>
        <location evidence="1 14">Secreted</location>
    </subcellularLocation>
</comment>
<proteinExistence type="inferred from homology"/>
<dbReference type="InterPro" id="IPR008019">
    <property type="entry name" value="Apo-CII"/>
</dbReference>
<evidence type="ECO:0000313" key="16">
    <source>
        <dbReference type="Ensembl" id="ENSEEEP00000029311.2"/>
    </source>
</evidence>
<evidence type="ECO:0000256" key="11">
    <source>
        <dbReference type="ARBA" id="ARBA00023098"/>
    </source>
</evidence>
<evidence type="ECO:0000256" key="1">
    <source>
        <dbReference type="ARBA" id="ARBA00004613"/>
    </source>
</evidence>
<reference evidence="16" key="4">
    <citation type="submission" date="2025-08" db="UniProtKB">
        <authorList>
            <consortium name="Ensembl"/>
        </authorList>
    </citation>
    <scope>IDENTIFICATION</scope>
</reference>
<evidence type="ECO:0000256" key="5">
    <source>
        <dbReference type="ARBA" id="ARBA00022513"/>
    </source>
</evidence>
<feature type="transmembrane region" description="Helical" evidence="15">
    <location>
        <begin position="12"/>
        <end position="34"/>
    </location>
</feature>
<keyword evidence="12 14" id="KW-0850">VLDL</keyword>
<evidence type="ECO:0000256" key="12">
    <source>
        <dbReference type="ARBA" id="ARBA00023313"/>
    </source>
</evidence>
<dbReference type="OMA" id="DQLYHIF"/>
<keyword evidence="15" id="KW-1133">Transmembrane helix</keyword>
<evidence type="ECO:0000256" key="7">
    <source>
        <dbReference type="ARBA" id="ARBA00022710"/>
    </source>
</evidence>
<dbReference type="PANTHER" id="PTHR16566">
    <property type="entry name" value="APOLIPOPROTEIN C-II"/>
    <property type="match status" value="1"/>
</dbReference>
<dbReference type="GO" id="GO:0016042">
    <property type="term" value="P:lipid catabolic process"/>
    <property type="evidence" value="ECO:0007669"/>
    <property type="project" value="UniProtKB-UniRule"/>
</dbReference>
<evidence type="ECO:0000256" key="6">
    <source>
        <dbReference type="ARBA" id="ARBA00022525"/>
    </source>
</evidence>
<keyword evidence="9 14" id="KW-0442">Lipid degradation</keyword>
<dbReference type="GO" id="GO:0034362">
    <property type="term" value="C:low-density lipoprotein particle"/>
    <property type="evidence" value="ECO:0007669"/>
    <property type="project" value="UniProtKB-UniRule"/>
</dbReference>
<dbReference type="GeneTree" id="ENSGT00940000172196"/>
<comment type="similarity">
    <text evidence="2 14">Belongs to the apolipoprotein C2 family.</text>
</comment>
<keyword evidence="4 14" id="KW-0813">Transport</keyword>
<evidence type="ECO:0000256" key="3">
    <source>
        <dbReference type="ARBA" id="ARBA00013947"/>
    </source>
</evidence>
<keyword evidence="5 14" id="KW-0162">Chylomicron</keyword>
<reference evidence="17" key="2">
    <citation type="journal article" date="2017" name="Sci. Adv.">
        <title>A tail of two voltages: Proteomic comparison of the three electric organs of the electric eel.</title>
        <authorList>
            <person name="Traeger L.L."/>
            <person name="Sabat G."/>
            <person name="Barrett-Wilt G.A."/>
            <person name="Wells G.B."/>
            <person name="Sussman M.R."/>
        </authorList>
    </citation>
    <scope>NUCLEOTIDE SEQUENCE [LARGE SCALE GENOMIC DNA]</scope>
</reference>
<dbReference type="STRING" id="8005.ENSEEEP00000029311"/>
<keyword evidence="17" id="KW-1185">Reference proteome</keyword>
<comment type="function">
    <text evidence="14">Component of chylomicrons, very low-density lipoproteins (VLDL), low-density lipoproteins (LDL), and high-density lipoproteins (HDL) in plasma. Plays an important role in lipoprotein metabolism as an activator of lipoprotein lipase.</text>
</comment>
<reference evidence="17" key="1">
    <citation type="journal article" date="2014" name="Science">
        <title>Nonhuman genetics. Genomic basis for the convergent evolution of electric organs.</title>
        <authorList>
            <person name="Gallant J.R."/>
            <person name="Traeger L.L."/>
            <person name="Volkening J.D."/>
            <person name="Moffett H."/>
            <person name="Chen P.H."/>
            <person name="Novina C.D."/>
            <person name="Phillips G.N.Jr."/>
            <person name="Anand R."/>
            <person name="Wells G.B."/>
            <person name="Pinch M."/>
            <person name="Guth R."/>
            <person name="Unguez G.A."/>
            <person name="Albert J.S."/>
            <person name="Zakon H.H."/>
            <person name="Samanta M.P."/>
            <person name="Sussman M.R."/>
        </authorList>
    </citation>
    <scope>NUCLEOTIDE SEQUENCE [LARGE SCALE GENOMIC DNA]</scope>
</reference>
<reference evidence="16" key="5">
    <citation type="submission" date="2025-09" db="UniProtKB">
        <authorList>
            <consortium name="Ensembl"/>
        </authorList>
    </citation>
    <scope>IDENTIFICATION</scope>
</reference>
<dbReference type="Gene3D" id="1.10.1440.10">
    <property type="entry name" value="Apolipoprotein C-II"/>
    <property type="match status" value="1"/>
</dbReference>
<name>A0A4W4FYZ0_ELEEL</name>
<evidence type="ECO:0000256" key="15">
    <source>
        <dbReference type="SAM" id="Phobius"/>
    </source>
</evidence>
<sequence>MDDVLHLCMIFISGPGVSMHKLLFITAFITALTLGSESFRVPRLAEEKETGTVDTVIETLKSYYDHSMETISGYMENIKGFQLDEKESVTIETTTAARTYAGIFQDQLYHMVYPQDA</sequence>
<dbReference type="GO" id="GO:0042627">
    <property type="term" value="C:chylomicron"/>
    <property type="evidence" value="ECO:0007669"/>
    <property type="project" value="UniProtKB-UniRule"/>
</dbReference>
<keyword evidence="14" id="KW-0732">Signal</keyword>
<keyword evidence="15" id="KW-0472">Membrane</keyword>
<keyword evidence="10 14" id="KW-0445">Lipid transport</keyword>
<dbReference type="GO" id="GO:0006869">
    <property type="term" value="P:lipid transport"/>
    <property type="evidence" value="ECO:0007669"/>
    <property type="project" value="UniProtKB-UniRule"/>
</dbReference>
<dbReference type="GO" id="GO:0034364">
    <property type="term" value="C:high-density lipoprotein particle"/>
    <property type="evidence" value="ECO:0007669"/>
    <property type="project" value="UniProtKB-KW"/>
</dbReference>
<evidence type="ECO:0000256" key="14">
    <source>
        <dbReference type="RuleBase" id="RU368054"/>
    </source>
</evidence>
<dbReference type="GO" id="GO:0034361">
    <property type="term" value="C:very-low-density lipoprotein particle"/>
    <property type="evidence" value="ECO:0007669"/>
    <property type="project" value="UniProtKB-UniRule"/>
</dbReference>
<keyword evidence="7 14" id="KW-0427">LDL</keyword>
<dbReference type="Pfam" id="PF05355">
    <property type="entry name" value="Apo-CII"/>
    <property type="match status" value="1"/>
</dbReference>
<keyword evidence="11 14" id="KW-0443">Lipid metabolism</keyword>
<evidence type="ECO:0000256" key="8">
    <source>
        <dbReference type="ARBA" id="ARBA00022850"/>
    </source>
</evidence>
<keyword evidence="6 14" id="KW-0964">Secreted</keyword>
<evidence type="ECO:0000313" key="17">
    <source>
        <dbReference type="Proteomes" id="UP000314983"/>
    </source>
</evidence>
<accession>A0A4W4FYZ0</accession>
<evidence type="ECO:0000256" key="10">
    <source>
        <dbReference type="ARBA" id="ARBA00023055"/>
    </source>
</evidence>
<organism evidence="16 17">
    <name type="scientific">Electrophorus electricus</name>
    <name type="common">Electric eel</name>
    <name type="synonym">Gymnotus electricus</name>
    <dbReference type="NCBI Taxonomy" id="8005"/>
    <lineage>
        <taxon>Eukaryota</taxon>
        <taxon>Metazoa</taxon>
        <taxon>Chordata</taxon>
        <taxon>Craniata</taxon>
        <taxon>Vertebrata</taxon>
        <taxon>Euteleostomi</taxon>
        <taxon>Actinopterygii</taxon>
        <taxon>Neopterygii</taxon>
        <taxon>Teleostei</taxon>
        <taxon>Ostariophysi</taxon>
        <taxon>Gymnotiformes</taxon>
        <taxon>Gymnotoidei</taxon>
        <taxon>Gymnotidae</taxon>
        <taxon>Electrophorus</taxon>
    </lineage>
</organism>
<dbReference type="Ensembl" id="ENSEEET00000029650.2">
    <property type="protein sequence ID" value="ENSEEEP00000029311.2"/>
    <property type="gene ID" value="ENSEEEG00000014043.2"/>
</dbReference>